<reference evidence="4" key="2">
    <citation type="submission" date="2011-02" db="EMBL/GenBank/DDBJ databases">
        <authorList>
            <person name="MacLean D."/>
        </authorList>
    </citation>
    <scope>NUCLEOTIDE SEQUENCE</scope>
</reference>
<dbReference type="AlphaFoldDB" id="F0W5V5"/>
<organism evidence="4">
    <name type="scientific">Albugo laibachii Nc14</name>
    <dbReference type="NCBI Taxonomy" id="890382"/>
    <lineage>
        <taxon>Eukaryota</taxon>
        <taxon>Sar</taxon>
        <taxon>Stramenopiles</taxon>
        <taxon>Oomycota</taxon>
        <taxon>Peronosporomycetes</taxon>
        <taxon>Albuginales</taxon>
        <taxon>Albuginaceae</taxon>
        <taxon>Albugo</taxon>
    </lineage>
</organism>
<dbReference type="PROSITE" id="PS50102">
    <property type="entry name" value="RRM"/>
    <property type="match status" value="1"/>
</dbReference>
<gene>
    <name evidence="4" type="primary">AlNc14C22G2270</name>
    <name evidence="4" type="ORF">ALNC14_026390</name>
</gene>
<dbReference type="Gene3D" id="3.30.70.330">
    <property type="match status" value="1"/>
</dbReference>
<proteinExistence type="predicted"/>
<keyword evidence="1" id="KW-0694">RNA-binding</keyword>
<feature type="compositionally biased region" description="Basic residues" evidence="2">
    <location>
        <begin position="104"/>
        <end position="114"/>
    </location>
</feature>
<dbReference type="InterPro" id="IPR012677">
    <property type="entry name" value="Nucleotide-bd_a/b_plait_sf"/>
</dbReference>
<reference evidence="4" key="1">
    <citation type="journal article" date="2011" name="PLoS Biol.">
        <title>Gene gain and loss during evolution of obligate parasitism in the white rust pathogen of Arabidopsis thaliana.</title>
        <authorList>
            <person name="Kemen E."/>
            <person name="Gardiner A."/>
            <person name="Schultz-Larsen T."/>
            <person name="Kemen A.C."/>
            <person name="Balmuth A.L."/>
            <person name="Robert-Seilaniantz A."/>
            <person name="Bailey K."/>
            <person name="Holub E."/>
            <person name="Studholme D.J."/>
            <person name="Maclean D."/>
            <person name="Jones J.D."/>
        </authorList>
    </citation>
    <scope>NUCLEOTIDE SEQUENCE</scope>
</reference>
<dbReference type="CDD" id="cd00590">
    <property type="entry name" value="RRM_SF"/>
    <property type="match status" value="1"/>
</dbReference>
<dbReference type="SMART" id="SM00360">
    <property type="entry name" value="RRM"/>
    <property type="match status" value="1"/>
</dbReference>
<evidence type="ECO:0000256" key="1">
    <source>
        <dbReference type="PROSITE-ProRule" id="PRU00176"/>
    </source>
</evidence>
<evidence type="ECO:0000313" key="4">
    <source>
        <dbReference type="EMBL" id="CCA16496.1"/>
    </source>
</evidence>
<dbReference type="Pfam" id="PF00076">
    <property type="entry name" value="RRM_1"/>
    <property type="match status" value="1"/>
</dbReference>
<dbReference type="InterPro" id="IPR050441">
    <property type="entry name" value="RBM"/>
</dbReference>
<dbReference type="EMBL" id="FR824067">
    <property type="protein sequence ID" value="CCA16496.1"/>
    <property type="molecule type" value="Genomic_DNA"/>
</dbReference>
<feature type="domain" description="RRM" evidence="3">
    <location>
        <begin position="29"/>
        <end position="107"/>
    </location>
</feature>
<sequence>MSDREKSPASVNEADDNNEADQEISNPGNNLYVANLAHRVTETELNDLFAKFGRLEKCEVITDPISRESRGFAFVTFEDVRDANDAVQELNGKDIQGRRIRVEHARRKRGHTKTPGRYLGPRLASVKYGRERSGRSRDRGHDDRRSRSRDRDRDRHSRNHSDRGDYHDRRYNGNHGRSNDYDRGHHENRRSRR</sequence>
<feature type="region of interest" description="Disordered" evidence="2">
    <location>
        <begin position="1"/>
        <end position="27"/>
    </location>
</feature>
<dbReference type="InterPro" id="IPR000504">
    <property type="entry name" value="RRM_dom"/>
</dbReference>
<dbReference type="SUPFAM" id="SSF54928">
    <property type="entry name" value="RNA-binding domain, RBD"/>
    <property type="match status" value="1"/>
</dbReference>
<feature type="compositionally biased region" description="Acidic residues" evidence="2">
    <location>
        <begin position="13"/>
        <end position="22"/>
    </location>
</feature>
<dbReference type="HOGENOM" id="CLU_050438_6_0_1"/>
<dbReference type="GO" id="GO:0003723">
    <property type="term" value="F:RNA binding"/>
    <property type="evidence" value="ECO:0007669"/>
    <property type="project" value="UniProtKB-UniRule"/>
</dbReference>
<feature type="region of interest" description="Disordered" evidence="2">
    <location>
        <begin position="98"/>
        <end position="193"/>
    </location>
</feature>
<dbReference type="InterPro" id="IPR035979">
    <property type="entry name" value="RBD_domain_sf"/>
</dbReference>
<dbReference type="PANTHER" id="PTHR48034">
    <property type="entry name" value="TRANSFORMER-2 SEX-DETERMINING PROTEIN-RELATED"/>
    <property type="match status" value="1"/>
</dbReference>
<feature type="compositionally biased region" description="Basic and acidic residues" evidence="2">
    <location>
        <begin position="128"/>
        <end position="185"/>
    </location>
</feature>
<evidence type="ECO:0000259" key="3">
    <source>
        <dbReference type="PROSITE" id="PS50102"/>
    </source>
</evidence>
<name>F0W5V5_9STRA</name>
<protein>
    <submittedName>
        <fullName evidence="4">Uncharacterized protein AlNc14C22G2270</fullName>
    </submittedName>
</protein>
<accession>F0W5V5</accession>
<evidence type="ECO:0000256" key="2">
    <source>
        <dbReference type="SAM" id="MobiDB-lite"/>
    </source>
</evidence>